<comment type="caution">
    <text evidence="1">The sequence shown here is derived from an EMBL/GenBank/DDBJ whole genome shotgun (WGS) entry which is preliminary data.</text>
</comment>
<accession>A0AAX6NDB8</accession>
<gene>
    <name evidence="1" type="ORF">O0Q50_22340</name>
</gene>
<dbReference type="AlphaFoldDB" id="A0AAX6NDB8"/>
<reference evidence="1" key="1">
    <citation type="journal article" date="2022" name="J Environ Chem Eng">
        <title>Biodegradation of petroleum oil using a constructed nonpathogenic and heavy metal-tolerant bacterial consortium isolated from marine sponges.</title>
        <authorList>
            <person name="Dechsakulwatana C."/>
            <person name="Rungsihiranrut A."/>
            <person name="Muangchinda C."/>
            <person name="Ningthoujam R."/>
            <person name="Klankeo P."/>
            <person name="Pinyakong O."/>
        </authorList>
    </citation>
    <scope>NUCLEOTIDE SEQUENCE</scope>
    <source>
        <strain evidence="1">TL01-2</strain>
    </source>
</reference>
<dbReference type="EMBL" id="JAPTGD010000002">
    <property type="protein sequence ID" value="MDU9693923.1"/>
    <property type="molecule type" value="Genomic_DNA"/>
</dbReference>
<evidence type="ECO:0000313" key="1">
    <source>
        <dbReference type="EMBL" id="MDU9693923.1"/>
    </source>
</evidence>
<reference evidence="1" key="2">
    <citation type="submission" date="2022-12" db="EMBL/GenBank/DDBJ databases">
        <authorList>
            <person name="Dechsakulwatana C."/>
            <person name="Rungsihiranrut A."/>
            <person name="Muangchinda C."/>
            <person name="Ningthoujam R."/>
            <person name="Klankeo P."/>
            <person name="Pinyakong O."/>
        </authorList>
    </citation>
    <scope>NUCLEOTIDE SEQUENCE</scope>
    <source>
        <strain evidence="1">TL01-2</strain>
    </source>
</reference>
<organism evidence="1 2">
    <name type="scientific">Priestia aryabhattai</name>
    <name type="common">Bacillus aryabhattai</name>
    <dbReference type="NCBI Taxonomy" id="412384"/>
    <lineage>
        <taxon>Bacteria</taxon>
        <taxon>Bacillati</taxon>
        <taxon>Bacillota</taxon>
        <taxon>Bacilli</taxon>
        <taxon>Bacillales</taxon>
        <taxon>Bacillaceae</taxon>
        <taxon>Priestia</taxon>
    </lineage>
</organism>
<dbReference type="RefSeq" id="WP_316911140.1">
    <property type="nucleotide sequence ID" value="NZ_JAPTGD010000002.1"/>
</dbReference>
<name>A0AAX6NDB8_PRIAR</name>
<sequence length="129" mass="15176">MENILNFIKQKTLQWAIEKSITDAVTVEVDIKDDSVVSVYKSGRFFSSVDEIQRDELFSVTKENNQFTLDYFLDPESEGEIFLSIDSDNLEVYSRLHSHYTNRVILHSEEELLCFLQKHFWAHSPGYLY</sequence>
<dbReference type="Proteomes" id="UP001269400">
    <property type="component" value="Unassembled WGS sequence"/>
</dbReference>
<proteinExistence type="predicted"/>
<evidence type="ECO:0000313" key="2">
    <source>
        <dbReference type="Proteomes" id="UP001269400"/>
    </source>
</evidence>
<protein>
    <submittedName>
        <fullName evidence="1">Uncharacterized protein</fullName>
    </submittedName>
</protein>